<gene>
    <name evidence="6" type="primary">rsmH</name>
    <name evidence="7" type="ORF">A3K51_03390</name>
</gene>
<feature type="binding site" evidence="6">
    <location>
        <position position="102"/>
    </location>
    <ligand>
        <name>S-adenosyl-L-methionine</name>
        <dbReference type="ChEBI" id="CHEBI:59789"/>
    </ligand>
</feature>
<dbReference type="InterPro" id="IPR002903">
    <property type="entry name" value="RsmH"/>
</dbReference>
<dbReference type="InterPro" id="IPR029063">
    <property type="entry name" value="SAM-dependent_MTases_sf"/>
</dbReference>
<sequence length="291" mass="32212">MENFTHQPVLTDAVMEYLAPRPGQTLVDATLGLGGHAKAILERLGGIGKLVGIDQDEQALQIASKNLSSYQNQLVLVYGNFRDLGQLVESHGYGSVDGILFDLGVSSLQLDEGTRGFSFNKSAILDMRMGVGELTAEEVVNTYSEAKLVRILREYGEEPRAEQIAERIVEARKYHPIRTTDELADIIGGYRGGKINPATRTFQAIRIEVNDELTALEQALPQAVDLLKPGGRLAVISFHSLEDRIVKHFFKTLATGGSIRLLTKKAIMPSWEERKSNRRARSAKLRVIEKI</sequence>
<dbReference type="Proteomes" id="UP000178085">
    <property type="component" value="Unassembled WGS sequence"/>
</dbReference>
<comment type="caution">
    <text evidence="7">The sequence shown here is derived from an EMBL/GenBank/DDBJ whole genome shotgun (WGS) entry which is preliminary data.</text>
</comment>
<evidence type="ECO:0000256" key="5">
    <source>
        <dbReference type="ARBA" id="ARBA00022691"/>
    </source>
</evidence>
<evidence type="ECO:0000256" key="3">
    <source>
        <dbReference type="ARBA" id="ARBA00022603"/>
    </source>
</evidence>
<keyword evidence="6" id="KW-0963">Cytoplasm</keyword>
<dbReference type="NCBIfam" id="TIGR00006">
    <property type="entry name" value="16S rRNA (cytosine(1402)-N(4))-methyltransferase RsmH"/>
    <property type="match status" value="1"/>
</dbReference>
<name>A0A1F4NQT3_UNCK3</name>
<dbReference type="PANTHER" id="PTHR11265:SF0">
    <property type="entry name" value="12S RRNA N4-METHYLCYTIDINE METHYLTRANSFERASE"/>
    <property type="match status" value="1"/>
</dbReference>
<dbReference type="Gene3D" id="1.10.150.170">
    <property type="entry name" value="Putative methyltransferase TM0872, insert domain"/>
    <property type="match status" value="1"/>
</dbReference>
<dbReference type="SUPFAM" id="SSF53335">
    <property type="entry name" value="S-adenosyl-L-methionine-dependent methyltransferases"/>
    <property type="match status" value="1"/>
</dbReference>
<organism evidence="7 8">
    <name type="scientific">candidate division Kazan bacterium RIFCSPLOWO2_01_FULL_45_19</name>
    <dbReference type="NCBI Taxonomy" id="1798538"/>
    <lineage>
        <taxon>Bacteria</taxon>
        <taxon>Bacteria division Kazan-3B-28</taxon>
    </lineage>
</organism>
<accession>A0A1F4NQT3</accession>
<feature type="binding site" evidence="6">
    <location>
        <position position="54"/>
    </location>
    <ligand>
        <name>S-adenosyl-L-methionine</name>
        <dbReference type="ChEBI" id="CHEBI:59789"/>
    </ligand>
</feature>
<comment type="similarity">
    <text evidence="1 6">Belongs to the methyltransferase superfamily. RsmH family.</text>
</comment>
<evidence type="ECO:0000256" key="4">
    <source>
        <dbReference type="ARBA" id="ARBA00022679"/>
    </source>
</evidence>
<dbReference type="EMBL" id="METD01000001">
    <property type="protein sequence ID" value="OGB73835.1"/>
    <property type="molecule type" value="Genomic_DNA"/>
</dbReference>
<dbReference type="GO" id="GO:0005737">
    <property type="term" value="C:cytoplasm"/>
    <property type="evidence" value="ECO:0007669"/>
    <property type="project" value="UniProtKB-SubCell"/>
</dbReference>
<dbReference type="Gene3D" id="3.40.50.150">
    <property type="entry name" value="Vaccinia Virus protein VP39"/>
    <property type="match status" value="1"/>
</dbReference>
<feature type="binding site" evidence="6">
    <location>
        <position position="81"/>
    </location>
    <ligand>
        <name>S-adenosyl-L-methionine</name>
        <dbReference type="ChEBI" id="CHEBI:59789"/>
    </ligand>
</feature>
<dbReference type="EC" id="2.1.1.199" evidence="6"/>
<protein>
    <recommendedName>
        <fullName evidence="6">Ribosomal RNA small subunit methyltransferase H</fullName>
        <ecNumber evidence="6">2.1.1.199</ecNumber>
    </recommendedName>
    <alternativeName>
        <fullName evidence="6">16S rRNA m(4)C1402 methyltransferase</fullName>
    </alternativeName>
    <alternativeName>
        <fullName evidence="6">rRNA (cytosine-N(4)-)-methyltransferase RsmH</fullName>
    </alternativeName>
</protein>
<comment type="function">
    <text evidence="6">Specifically methylates the N4 position of cytidine in position 1402 (C1402) of 16S rRNA.</text>
</comment>
<dbReference type="PANTHER" id="PTHR11265">
    <property type="entry name" value="S-ADENOSYL-METHYLTRANSFERASE MRAW"/>
    <property type="match status" value="1"/>
</dbReference>
<keyword evidence="4 6" id="KW-0808">Transferase</keyword>
<reference evidence="7 8" key="1">
    <citation type="journal article" date="2016" name="Nat. Commun.">
        <title>Thousands of microbial genomes shed light on interconnected biogeochemical processes in an aquifer system.</title>
        <authorList>
            <person name="Anantharaman K."/>
            <person name="Brown C.T."/>
            <person name="Hug L.A."/>
            <person name="Sharon I."/>
            <person name="Castelle C.J."/>
            <person name="Probst A.J."/>
            <person name="Thomas B.C."/>
            <person name="Singh A."/>
            <person name="Wilkins M.J."/>
            <person name="Karaoz U."/>
            <person name="Brodie E.L."/>
            <person name="Williams K.H."/>
            <person name="Hubbard S.S."/>
            <person name="Banfield J.F."/>
        </authorList>
    </citation>
    <scope>NUCLEOTIDE SEQUENCE [LARGE SCALE GENOMIC DNA]</scope>
</reference>
<dbReference type="Pfam" id="PF01795">
    <property type="entry name" value="Methyltransf_5"/>
    <property type="match status" value="1"/>
</dbReference>
<feature type="binding site" evidence="6">
    <location>
        <position position="109"/>
    </location>
    <ligand>
        <name>S-adenosyl-L-methionine</name>
        <dbReference type="ChEBI" id="CHEBI:59789"/>
    </ligand>
</feature>
<comment type="subcellular location">
    <subcellularLocation>
        <location evidence="6">Cytoplasm</location>
    </subcellularLocation>
</comment>
<dbReference type="GO" id="GO:0071424">
    <property type="term" value="F:rRNA (cytosine-N4-)-methyltransferase activity"/>
    <property type="evidence" value="ECO:0007669"/>
    <property type="project" value="UniProtKB-UniRule"/>
</dbReference>
<keyword evidence="3 6" id="KW-0489">Methyltransferase</keyword>
<evidence type="ECO:0000256" key="6">
    <source>
        <dbReference type="HAMAP-Rule" id="MF_01007"/>
    </source>
</evidence>
<evidence type="ECO:0000313" key="7">
    <source>
        <dbReference type="EMBL" id="OGB73835.1"/>
    </source>
</evidence>
<dbReference type="GO" id="GO:0070475">
    <property type="term" value="P:rRNA base methylation"/>
    <property type="evidence" value="ECO:0007669"/>
    <property type="project" value="UniProtKB-UniRule"/>
</dbReference>
<dbReference type="SUPFAM" id="SSF81799">
    <property type="entry name" value="Putative methyltransferase TM0872, insert domain"/>
    <property type="match status" value="1"/>
</dbReference>
<proteinExistence type="inferred from homology"/>
<dbReference type="HAMAP" id="MF_01007">
    <property type="entry name" value="16SrRNA_methyltr_H"/>
    <property type="match status" value="1"/>
</dbReference>
<dbReference type="InterPro" id="IPR023397">
    <property type="entry name" value="SAM-dep_MeTrfase_MraW_recog"/>
</dbReference>
<keyword evidence="5 6" id="KW-0949">S-adenosyl-L-methionine</keyword>
<keyword evidence="2 6" id="KW-0698">rRNA processing</keyword>
<feature type="binding site" evidence="6">
    <location>
        <begin position="34"/>
        <end position="36"/>
    </location>
    <ligand>
        <name>S-adenosyl-L-methionine</name>
        <dbReference type="ChEBI" id="CHEBI:59789"/>
    </ligand>
</feature>
<comment type="catalytic activity">
    <reaction evidence="6">
        <text>cytidine(1402) in 16S rRNA + S-adenosyl-L-methionine = N(4)-methylcytidine(1402) in 16S rRNA + S-adenosyl-L-homocysteine + H(+)</text>
        <dbReference type="Rhea" id="RHEA:42928"/>
        <dbReference type="Rhea" id="RHEA-COMP:10286"/>
        <dbReference type="Rhea" id="RHEA-COMP:10287"/>
        <dbReference type="ChEBI" id="CHEBI:15378"/>
        <dbReference type="ChEBI" id="CHEBI:57856"/>
        <dbReference type="ChEBI" id="CHEBI:59789"/>
        <dbReference type="ChEBI" id="CHEBI:74506"/>
        <dbReference type="ChEBI" id="CHEBI:82748"/>
        <dbReference type="EC" id="2.1.1.199"/>
    </reaction>
</comment>
<evidence type="ECO:0000256" key="1">
    <source>
        <dbReference type="ARBA" id="ARBA00010396"/>
    </source>
</evidence>
<dbReference type="AlphaFoldDB" id="A0A1F4NQT3"/>
<evidence type="ECO:0000256" key="2">
    <source>
        <dbReference type="ARBA" id="ARBA00022552"/>
    </source>
</evidence>
<evidence type="ECO:0000313" key="8">
    <source>
        <dbReference type="Proteomes" id="UP000178085"/>
    </source>
</evidence>
<dbReference type="PIRSF" id="PIRSF004486">
    <property type="entry name" value="MraW"/>
    <property type="match status" value="1"/>
</dbReference>